<feature type="signal peptide" evidence="1">
    <location>
        <begin position="1"/>
        <end position="17"/>
    </location>
</feature>
<evidence type="ECO:0000256" key="1">
    <source>
        <dbReference type="SAM" id="SignalP"/>
    </source>
</evidence>
<keyword evidence="1" id="KW-0732">Signal</keyword>
<feature type="chain" id="PRO_5005488024" evidence="1">
    <location>
        <begin position="18"/>
        <end position="46"/>
    </location>
</feature>
<dbReference type="AlphaFoldDB" id="A0A0K2TRS9"/>
<evidence type="ECO:0000313" key="2">
    <source>
        <dbReference type="EMBL" id="CDW28111.1"/>
    </source>
</evidence>
<name>A0A0K2TRS9_LEPSM</name>
<accession>A0A0K2TRS9</accession>
<protein>
    <submittedName>
        <fullName evidence="2">Uncharacterized protein</fullName>
    </submittedName>
</protein>
<organism evidence="2">
    <name type="scientific">Lepeophtheirus salmonis</name>
    <name type="common">Salmon louse</name>
    <name type="synonym">Caligus salmonis</name>
    <dbReference type="NCBI Taxonomy" id="72036"/>
    <lineage>
        <taxon>Eukaryota</taxon>
        <taxon>Metazoa</taxon>
        <taxon>Ecdysozoa</taxon>
        <taxon>Arthropoda</taxon>
        <taxon>Crustacea</taxon>
        <taxon>Multicrustacea</taxon>
        <taxon>Hexanauplia</taxon>
        <taxon>Copepoda</taxon>
        <taxon>Siphonostomatoida</taxon>
        <taxon>Caligidae</taxon>
        <taxon>Lepeophtheirus</taxon>
    </lineage>
</organism>
<sequence length="46" mass="5237">MLVVTCVWIFLPRDLCGYQVGLCTFNPKFKKITRALPQELSTVFGC</sequence>
<proteinExistence type="predicted"/>
<reference evidence="2" key="1">
    <citation type="submission" date="2014-05" db="EMBL/GenBank/DDBJ databases">
        <authorList>
            <person name="Chronopoulou M."/>
        </authorList>
    </citation>
    <scope>NUCLEOTIDE SEQUENCE</scope>
    <source>
        <tissue evidence="2">Whole organism</tissue>
    </source>
</reference>
<dbReference type="EMBL" id="HACA01010750">
    <property type="protein sequence ID" value="CDW28111.1"/>
    <property type="molecule type" value="Transcribed_RNA"/>
</dbReference>